<dbReference type="EMBL" id="LAZR01060372">
    <property type="protein sequence ID" value="KKK65810.1"/>
    <property type="molecule type" value="Genomic_DNA"/>
</dbReference>
<comment type="caution">
    <text evidence="1">The sequence shown here is derived from an EMBL/GenBank/DDBJ whole genome shotgun (WGS) entry which is preliminary data.</text>
</comment>
<organism evidence="1">
    <name type="scientific">marine sediment metagenome</name>
    <dbReference type="NCBI Taxonomy" id="412755"/>
    <lineage>
        <taxon>unclassified sequences</taxon>
        <taxon>metagenomes</taxon>
        <taxon>ecological metagenomes</taxon>
    </lineage>
</organism>
<sequence>MPAKDTTWSRRNVLSGTGLLMAIEAVRDWFREREEGQQNEELLGAWQELFEREATARM</sequence>
<gene>
    <name evidence="1" type="ORF">LCGC14_2970370</name>
</gene>
<evidence type="ECO:0000313" key="1">
    <source>
        <dbReference type="EMBL" id="KKK65810.1"/>
    </source>
</evidence>
<accession>A0A0F8XX19</accession>
<dbReference type="AlphaFoldDB" id="A0A0F8XX19"/>
<protein>
    <submittedName>
        <fullName evidence="1">Uncharacterized protein</fullName>
    </submittedName>
</protein>
<proteinExistence type="predicted"/>
<reference evidence="1" key="1">
    <citation type="journal article" date="2015" name="Nature">
        <title>Complex archaea that bridge the gap between prokaryotes and eukaryotes.</title>
        <authorList>
            <person name="Spang A."/>
            <person name="Saw J.H."/>
            <person name="Jorgensen S.L."/>
            <person name="Zaremba-Niedzwiedzka K."/>
            <person name="Martijn J."/>
            <person name="Lind A.E."/>
            <person name="van Eijk R."/>
            <person name="Schleper C."/>
            <person name="Guy L."/>
            <person name="Ettema T.J."/>
        </authorList>
    </citation>
    <scope>NUCLEOTIDE SEQUENCE</scope>
</reference>
<feature type="non-terminal residue" evidence="1">
    <location>
        <position position="58"/>
    </location>
</feature>
<name>A0A0F8XX19_9ZZZZ</name>